<feature type="region of interest" description="Disordered" evidence="2">
    <location>
        <begin position="154"/>
        <end position="173"/>
    </location>
</feature>
<dbReference type="GO" id="GO:0005507">
    <property type="term" value="F:copper ion binding"/>
    <property type="evidence" value="ECO:0007669"/>
    <property type="project" value="TreeGrafter"/>
</dbReference>
<dbReference type="GO" id="GO:0009432">
    <property type="term" value="P:SOS response"/>
    <property type="evidence" value="ECO:0007669"/>
    <property type="project" value="UniProtKB-KW"/>
</dbReference>
<dbReference type="GO" id="GO:0008270">
    <property type="term" value="F:zinc ion binding"/>
    <property type="evidence" value="ECO:0007669"/>
    <property type="project" value="TreeGrafter"/>
</dbReference>
<dbReference type="GO" id="GO:0046870">
    <property type="term" value="F:cadmium ion binding"/>
    <property type="evidence" value="ECO:0007669"/>
    <property type="project" value="TreeGrafter"/>
</dbReference>
<dbReference type="InterPro" id="IPR025542">
    <property type="entry name" value="YacH"/>
</dbReference>
<feature type="domain" description="UVR" evidence="3">
    <location>
        <begin position="130"/>
        <end position="165"/>
    </location>
</feature>
<dbReference type="InterPro" id="IPR036876">
    <property type="entry name" value="UVR_dom_sf"/>
</dbReference>
<evidence type="ECO:0000259" key="3">
    <source>
        <dbReference type="PROSITE" id="PS50151"/>
    </source>
</evidence>
<reference evidence="4 5" key="1">
    <citation type="submission" date="2020-07" db="EMBL/GenBank/DDBJ databases">
        <authorList>
            <person name="Feng X."/>
        </authorList>
    </citation>
    <scope>NUCLEOTIDE SEQUENCE [LARGE SCALE GENOMIC DNA]</scope>
    <source>
        <strain evidence="4 5">JCM31066</strain>
    </source>
</reference>
<evidence type="ECO:0000256" key="2">
    <source>
        <dbReference type="SAM" id="MobiDB-lite"/>
    </source>
</evidence>
<comment type="caution">
    <text evidence="4">The sequence shown here is derived from an EMBL/GenBank/DDBJ whole genome shotgun (WGS) entry which is preliminary data.</text>
</comment>
<proteinExistence type="predicted"/>
<evidence type="ECO:0000256" key="1">
    <source>
        <dbReference type="ARBA" id="ARBA00023236"/>
    </source>
</evidence>
<keyword evidence="1" id="KW-0227">DNA damage</keyword>
<dbReference type="GO" id="GO:1990170">
    <property type="term" value="P:stress response to cadmium ion"/>
    <property type="evidence" value="ECO:0007669"/>
    <property type="project" value="TreeGrafter"/>
</dbReference>
<sequence>MGESLVCDICGKLATVHLTQIINNQIQKVDLCEECAQQKGVTDPEGFSLADFMAKNIEATAGPDAVAGSSLVCPSCGCTPRDFKRTGRLGCPECYEAFDSLIKPMLKNMHRGDHHTGKVPHELLHRVGLRKAINRLQDQLAHAVEQEKYEDAARYRDELDQLKSQSQPEPPAR</sequence>
<dbReference type="GO" id="GO:1990169">
    <property type="term" value="P:stress response to copper ion"/>
    <property type="evidence" value="ECO:0007669"/>
    <property type="project" value="TreeGrafter"/>
</dbReference>
<dbReference type="PANTHER" id="PTHR38430:SF1">
    <property type="entry name" value="PROTEIN-ARGININE KINASE ACTIVATOR PROTEIN"/>
    <property type="match status" value="1"/>
</dbReference>
<name>A0A842HIJ9_9BACT</name>
<dbReference type="RefSeq" id="WP_185677105.1">
    <property type="nucleotide sequence ID" value="NZ_JACHVB010000063.1"/>
</dbReference>
<dbReference type="InterPro" id="IPR001943">
    <property type="entry name" value="UVR_dom"/>
</dbReference>
<keyword evidence="1" id="KW-0742">SOS response</keyword>
<dbReference type="SUPFAM" id="SSF46600">
    <property type="entry name" value="C-terminal UvrC-binding domain of UvrB"/>
    <property type="match status" value="1"/>
</dbReference>
<dbReference type="EMBL" id="JACHVB010000063">
    <property type="protein sequence ID" value="MBC2596189.1"/>
    <property type="molecule type" value="Genomic_DNA"/>
</dbReference>
<dbReference type="PANTHER" id="PTHR38430">
    <property type="entry name" value="PROTEIN-ARGININE KINASE ACTIVATOR PROTEIN"/>
    <property type="match status" value="1"/>
</dbReference>
<dbReference type="Pfam" id="PF02151">
    <property type="entry name" value="UVR"/>
    <property type="match status" value="1"/>
</dbReference>
<dbReference type="Gene3D" id="4.10.860.10">
    <property type="entry name" value="UVR domain"/>
    <property type="match status" value="1"/>
</dbReference>
<accession>A0A842HIJ9</accession>
<dbReference type="AlphaFoldDB" id="A0A842HIJ9"/>
<dbReference type="PROSITE" id="PS50151">
    <property type="entry name" value="UVR"/>
    <property type="match status" value="1"/>
</dbReference>
<dbReference type="PIRSF" id="PIRSF015034">
    <property type="entry name" value="YacH"/>
    <property type="match status" value="1"/>
</dbReference>
<dbReference type="GO" id="GO:0050897">
    <property type="term" value="F:cobalt ion binding"/>
    <property type="evidence" value="ECO:0007669"/>
    <property type="project" value="TreeGrafter"/>
</dbReference>
<organism evidence="4 5">
    <name type="scientific">Ruficoccus amylovorans</name>
    <dbReference type="NCBI Taxonomy" id="1804625"/>
    <lineage>
        <taxon>Bacteria</taxon>
        <taxon>Pseudomonadati</taxon>
        <taxon>Verrucomicrobiota</taxon>
        <taxon>Opitutia</taxon>
        <taxon>Puniceicoccales</taxon>
        <taxon>Cerasicoccaceae</taxon>
        <taxon>Ruficoccus</taxon>
    </lineage>
</organism>
<protein>
    <submittedName>
        <fullName evidence="4">UvrB/UvrC motif-containing protein</fullName>
    </submittedName>
</protein>
<evidence type="ECO:0000313" key="4">
    <source>
        <dbReference type="EMBL" id="MBC2596189.1"/>
    </source>
</evidence>
<dbReference type="Proteomes" id="UP000546464">
    <property type="component" value="Unassembled WGS sequence"/>
</dbReference>
<evidence type="ECO:0000313" key="5">
    <source>
        <dbReference type="Proteomes" id="UP000546464"/>
    </source>
</evidence>
<gene>
    <name evidence="4" type="ORF">H5P28_18120</name>
</gene>
<keyword evidence="5" id="KW-1185">Reference proteome</keyword>